<reference evidence="5" key="1">
    <citation type="journal article" date="2021" name="Int. J. Syst. Evol. Microbiol.">
        <title>Actinocatenispora comari sp. nov., an endophytic actinomycete isolated from aerial parts of Comarum salesowianum.</title>
        <authorList>
            <person name="Oyunbileg N."/>
            <person name="Iizaka Y."/>
            <person name="Hamada M."/>
            <person name="Davaapurev B.O."/>
            <person name="Fukumoto A."/>
            <person name="Tsetseg B."/>
            <person name="Kato F."/>
            <person name="Tamura T."/>
            <person name="Batkhuu J."/>
            <person name="Anzai Y."/>
        </authorList>
    </citation>
    <scope>NUCLEOTIDE SEQUENCE [LARGE SCALE GENOMIC DNA]</scope>
    <source>
        <strain evidence="5">NUM-2625</strain>
    </source>
</reference>
<dbReference type="GO" id="GO:0016747">
    <property type="term" value="F:acyltransferase activity, transferring groups other than amino-acyl groups"/>
    <property type="evidence" value="ECO:0007669"/>
    <property type="project" value="InterPro"/>
</dbReference>
<dbReference type="AlphaFoldDB" id="A0A8J4ACC5"/>
<evidence type="ECO:0000313" key="4">
    <source>
        <dbReference type="EMBL" id="GIL27784.1"/>
    </source>
</evidence>
<sequence>MNVQKNDDRGSYDAVVDGQVVGMIVYHRPRGDHRITLTHTIVDPAYRGRGIAARLVRHALDDIREQHLTVTNYCTFVADYIADHPEYRQLIDHRFPGHATVPDRPPREHPDDDARAVPDRG</sequence>
<organism evidence="4 5">
    <name type="scientific">Actinocatenispora comari</name>
    <dbReference type="NCBI Taxonomy" id="2807577"/>
    <lineage>
        <taxon>Bacteria</taxon>
        <taxon>Bacillati</taxon>
        <taxon>Actinomycetota</taxon>
        <taxon>Actinomycetes</taxon>
        <taxon>Micromonosporales</taxon>
        <taxon>Micromonosporaceae</taxon>
        <taxon>Actinocatenispora</taxon>
    </lineage>
</organism>
<evidence type="ECO:0000256" key="1">
    <source>
        <dbReference type="SAM" id="MobiDB-lite"/>
    </source>
</evidence>
<evidence type="ECO:0000313" key="5">
    <source>
        <dbReference type="Proteomes" id="UP000614996"/>
    </source>
</evidence>
<keyword evidence="5" id="KW-1185">Reference proteome</keyword>
<feature type="domain" description="N-acetyltransferase" evidence="3">
    <location>
        <begin position="4"/>
        <end position="92"/>
    </location>
</feature>
<dbReference type="InterPro" id="IPR031165">
    <property type="entry name" value="GNAT_YJDJ"/>
</dbReference>
<feature type="compositionally biased region" description="Basic and acidic residues" evidence="1">
    <location>
        <begin position="104"/>
        <end position="121"/>
    </location>
</feature>
<dbReference type="CDD" id="cd04301">
    <property type="entry name" value="NAT_SF"/>
    <property type="match status" value="1"/>
</dbReference>
<dbReference type="Gene3D" id="3.40.630.30">
    <property type="match status" value="1"/>
</dbReference>
<feature type="domain" description="N-acetyltransferase" evidence="2">
    <location>
        <begin position="1"/>
        <end position="108"/>
    </location>
</feature>
<gene>
    <name evidence="4" type="ORF">NUM_30380</name>
</gene>
<dbReference type="EMBL" id="BOPO01000053">
    <property type="protein sequence ID" value="GIL27784.1"/>
    <property type="molecule type" value="Genomic_DNA"/>
</dbReference>
<feature type="region of interest" description="Disordered" evidence="1">
    <location>
        <begin position="95"/>
        <end position="121"/>
    </location>
</feature>
<dbReference type="InterPro" id="IPR000182">
    <property type="entry name" value="GNAT_dom"/>
</dbReference>
<dbReference type="RefSeq" id="WP_207125518.1">
    <property type="nucleotide sequence ID" value="NZ_BOPO01000053.1"/>
</dbReference>
<dbReference type="PROSITE" id="PS51729">
    <property type="entry name" value="GNAT_YJDJ"/>
    <property type="match status" value="1"/>
</dbReference>
<dbReference type="SUPFAM" id="SSF55729">
    <property type="entry name" value="Acyl-CoA N-acyltransferases (Nat)"/>
    <property type="match status" value="1"/>
</dbReference>
<comment type="caution">
    <text evidence="4">The sequence shown here is derived from an EMBL/GenBank/DDBJ whole genome shotgun (WGS) entry which is preliminary data.</text>
</comment>
<name>A0A8J4ACC5_9ACTN</name>
<dbReference type="PANTHER" id="PTHR31435">
    <property type="entry name" value="PROTEIN NATD1"/>
    <property type="match status" value="1"/>
</dbReference>
<dbReference type="Proteomes" id="UP000614996">
    <property type="component" value="Unassembled WGS sequence"/>
</dbReference>
<protein>
    <recommendedName>
        <fullName evidence="6">N-acetyltransferase</fullName>
    </recommendedName>
</protein>
<dbReference type="InterPro" id="IPR045057">
    <property type="entry name" value="Gcn5-rel_NAT"/>
</dbReference>
<evidence type="ECO:0008006" key="6">
    <source>
        <dbReference type="Google" id="ProtNLM"/>
    </source>
</evidence>
<dbReference type="InterPro" id="IPR016181">
    <property type="entry name" value="Acyl_CoA_acyltransferase"/>
</dbReference>
<proteinExistence type="predicted"/>
<dbReference type="PANTHER" id="PTHR31435:SF10">
    <property type="entry name" value="BSR4717 PROTEIN"/>
    <property type="match status" value="1"/>
</dbReference>
<evidence type="ECO:0000259" key="3">
    <source>
        <dbReference type="PROSITE" id="PS51729"/>
    </source>
</evidence>
<dbReference type="Pfam" id="PF14542">
    <property type="entry name" value="Acetyltransf_CG"/>
    <property type="match status" value="1"/>
</dbReference>
<evidence type="ECO:0000259" key="2">
    <source>
        <dbReference type="PROSITE" id="PS51186"/>
    </source>
</evidence>
<accession>A0A8J4ACC5</accession>
<dbReference type="PROSITE" id="PS51186">
    <property type="entry name" value="GNAT"/>
    <property type="match status" value="1"/>
</dbReference>